<keyword evidence="2" id="KW-1185">Reference proteome</keyword>
<evidence type="ECO:0000313" key="2">
    <source>
        <dbReference type="Proteomes" id="UP000054166"/>
    </source>
</evidence>
<dbReference type="HOGENOM" id="CLU_1876213_0_0_1"/>
<gene>
    <name evidence="1" type="ORF">PILCRDRAFT_828439</name>
</gene>
<reference evidence="1 2" key="1">
    <citation type="submission" date="2014-04" db="EMBL/GenBank/DDBJ databases">
        <authorList>
            <consortium name="DOE Joint Genome Institute"/>
            <person name="Kuo A."/>
            <person name="Tarkka M."/>
            <person name="Buscot F."/>
            <person name="Kohler A."/>
            <person name="Nagy L.G."/>
            <person name="Floudas D."/>
            <person name="Copeland A."/>
            <person name="Barry K.W."/>
            <person name="Cichocki N."/>
            <person name="Veneault-Fourrey C."/>
            <person name="LaButti K."/>
            <person name="Lindquist E.A."/>
            <person name="Lipzen A."/>
            <person name="Lundell T."/>
            <person name="Morin E."/>
            <person name="Murat C."/>
            <person name="Sun H."/>
            <person name="Tunlid A."/>
            <person name="Henrissat B."/>
            <person name="Grigoriev I.V."/>
            <person name="Hibbett D.S."/>
            <person name="Martin F."/>
            <person name="Nordberg H.P."/>
            <person name="Cantor M.N."/>
            <person name="Hua S.X."/>
        </authorList>
    </citation>
    <scope>NUCLEOTIDE SEQUENCE [LARGE SCALE GENOMIC DNA]</scope>
    <source>
        <strain evidence="1 2">F 1598</strain>
    </source>
</reference>
<dbReference type="AlphaFoldDB" id="A0A0C3F258"/>
<organism evidence="1 2">
    <name type="scientific">Piloderma croceum (strain F 1598)</name>
    <dbReference type="NCBI Taxonomy" id="765440"/>
    <lineage>
        <taxon>Eukaryota</taxon>
        <taxon>Fungi</taxon>
        <taxon>Dikarya</taxon>
        <taxon>Basidiomycota</taxon>
        <taxon>Agaricomycotina</taxon>
        <taxon>Agaricomycetes</taxon>
        <taxon>Agaricomycetidae</taxon>
        <taxon>Atheliales</taxon>
        <taxon>Atheliaceae</taxon>
        <taxon>Piloderma</taxon>
    </lineage>
</organism>
<proteinExistence type="predicted"/>
<name>A0A0C3F258_PILCF</name>
<reference evidence="2" key="2">
    <citation type="submission" date="2015-01" db="EMBL/GenBank/DDBJ databases">
        <title>Evolutionary Origins and Diversification of the Mycorrhizal Mutualists.</title>
        <authorList>
            <consortium name="DOE Joint Genome Institute"/>
            <consortium name="Mycorrhizal Genomics Consortium"/>
            <person name="Kohler A."/>
            <person name="Kuo A."/>
            <person name="Nagy L.G."/>
            <person name="Floudas D."/>
            <person name="Copeland A."/>
            <person name="Barry K.W."/>
            <person name="Cichocki N."/>
            <person name="Veneault-Fourrey C."/>
            <person name="LaButti K."/>
            <person name="Lindquist E.A."/>
            <person name="Lipzen A."/>
            <person name="Lundell T."/>
            <person name="Morin E."/>
            <person name="Murat C."/>
            <person name="Riley R."/>
            <person name="Ohm R."/>
            <person name="Sun H."/>
            <person name="Tunlid A."/>
            <person name="Henrissat B."/>
            <person name="Grigoriev I.V."/>
            <person name="Hibbett D.S."/>
            <person name="Martin F."/>
        </authorList>
    </citation>
    <scope>NUCLEOTIDE SEQUENCE [LARGE SCALE GENOMIC DNA]</scope>
    <source>
        <strain evidence="2">F 1598</strain>
    </source>
</reference>
<dbReference type="Proteomes" id="UP000054166">
    <property type="component" value="Unassembled WGS sequence"/>
</dbReference>
<protein>
    <submittedName>
        <fullName evidence="1">Uncharacterized protein</fullName>
    </submittedName>
</protein>
<dbReference type="EMBL" id="KN833065">
    <property type="protein sequence ID" value="KIM74154.1"/>
    <property type="molecule type" value="Genomic_DNA"/>
</dbReference>
<accession>A0A0C3F258</accession>
<dbReference type="InParanoid" id="A0A0C3F258"/>
<evidence type="ECO:0000313" key="1">
    <source>
        <dbReference type="EMBL" id="KIM74154.1"/>
    </source>
</evidence>
<sequence length="136" mass="15080">MSSGCLPIIVVGSLPQREVGPWVEPGVALVYLYMHIGSYTFRVNYVTFTTHPSGLVDESQDVLKSPACISPTASSSITASRVDRNISSPHRRSFRPHPNLCPPTICGLSDPGRLYKKSRVLLFMPLSRQHPQQAYR</sequence>